<dbReference type="Proteomes" id="UP000024635">
    <property type="component" value="Unassembled WGS sequence"/>
</dbReference>
<sequence>MVDPGIATRKFRTDSVEVPELNRSDMERRAPSCLGRPDKPGGRLQQKGSHRIFSTSPVPKFRDNSANE</sequence>
<accession>A0A016TKL0</accession>
<protein>
    <submittedName>
        <fullName evidence="2">Uncharacterized protein</fullName>
    </submittedName>
</protein>
<proteinExistence type="predicted"/>
<organism evidence="2 3">
    <name type="scientific">Ancylostoma ceylanicum</name>
    <dbReference type="NCBI Taxonomy" id="53326"/>
    <lineage>
        <taxon>Eukaryota</taxon>
        <taxon>Metazoa</taxon>
        <taxon>Ecdysozoa</taxon>
        <taxon>Nematoda</taxon>
        <taxon>Chromadorea</taxon>
        <taxon>Rhabditida</taxon>
        <taxon>Rhabditina</taxon>
        <taxon>Rhabditomorpha</taxon>
        <taxon>Strongyloidea</taxon>
        <taxon>Ancylostomatidae</taxon>
        <taxon>Ancylostomatinae</taxon>
        <taxon>Ancylostoma</taxon>
    </lineage>
</organism>
<gene>
    <name evidence="2" type="primary">Acey_s0095.g2809</name>
    <name evidence="2" type="ORF">Y032_0095g2809</name>
</gene>
<evidence type="ECO:0000313" key="3">
    <source>
        <dbReference type="Proteomes" id="UP000024635"/>
    </source>
</evidence>
<feature type="compositionally biased region" description="Basic and acidic residues" evidence="1">
    <location>
        <begin position="11"/>
        <end position="41"/>
    </location>
</feature>
<evidence type="ECO:0000256" key="1">
    <source>
        <dbReference type="SAM" id="MobiDB-lite"/>
    </source>
</evidence>
<dbReference type="EMBL" id="JARK01001431">
    <property type="protein sequence ID" value="EYC03187.1"/>
    <property type="molecule type" value="Genomic_DNA"/>
</dbReference>
<keyword evidence="3" id="KW-1185">Reference proteome</keyword>
<feature type="region of interest" description="Disordered" evidence="1">
    <location>
        <begin position="1"/>
        <end position="68"/>
    </location>
</feature>
<evidence type="ECO:0000313" key="2">
    <source>
        <dbReference type="EMBL" id="EYC03187.1"/>
    </source>
</evidence>
<reference evidence="3" key="1">
    <citation type="journal article" date="2015" name="Nat. Genet.">
        <title>The genome and transcriptome of the zoonotic hookworm Ancylostoma ceylanicum identify infection-specific gene families.</title>
        <authorList>
            <person name="Schwarz E.M."/>
            <person name="Hu Y."/>
            <person name="Antoshechkin I."/>
            <person name="Miller M.M."/>
            <person name="Sternberg P.W."/>
            <person name="Aroian R.V."/>
        </authorList>
    </citation>
    <scope>NUCLEOTIDE SEQUENCE</scope>
    <source>
        <strain evidence="3">HY135</strain>
    </source>
</reference>
<name>A0A016TKL0_9BILA</name>
<comment type="caution">
    <text evidence="2">The sequence shown here is derived from an EMBL/GenBank/DDBJ whole genome shotgun (WGS) entry which is preliminary data.</text>
</comment>
<dbReference type="AlphaFoldDB" id="A0A016TKL0"/>